<accession>A0A521G3E2</accession>
<dbReference type="Proteomes" id="UP000316238">
    <property type="component" value="Unassembled WGS sequence"/>
</dbReference>
<evidence type="ECO:0000313" key="3">
    <source>
        <dbReference type="Proteomes" id="UP000316238"/>
    </source>
</evidence>
<feature type="domain" description="PilZ" evidence="1">
    <location>
        <begin position="27"/>
        <end position="112"/>
    </location>
</feature>
<keyword evidence="3" id="KW-1185">Reference proteome</keyword>
<dbReference type="Gene3D" id="2.40.10.220">
    <property type="entry name" value="predicted glycosyltransferase like domains"/>
    <property type="match status" value="1"/>
</dbReference>
<dbReference type="AlphaFoldDB" id="A0A521G3E2"/>
<dbReference type="SUPFAM" id="SSF141371">
    <property type="entry name" value="PilZ domain-like"/>
    <property type="match status" value="1"/>
</dbReference>
<dbReference type="GO" id="GO:0035438">
    <property type="term" value="F:cyclic-di-GMP binding"/>
    <property type="evidence" value="ECO:0007669"/>
    <property type="project" value="InterPro"/>
</dbReference>
<proteinExistence type="predicted"/>
<gene>
    <name evidence="2" type="ORF">CDV28_10682</name>
</gene>
<evidence type="ECO:0000313" key="2">
    <source>
        <dbReference type="EMBL" id="TAA75527.1"/>
    </source>
</evidence>
<dbReference type="Pfam" id="PF07238">
    <property type="entry name" value="PilZ"/>
    <property type="match status" value="1"/>
</dbReference>
<sequence length="149" mass="16684">MEADIVKFTHVFLSLQQTAGIVNTGIRRFTRVNFNQSVQLDFGKRNYEQQIVCNLSLGGLCVKGQFEQKVGDVCKIAMREAGVSGPPVNFQAKGVAVWVNGESMAIEFTEMEYDSFLFLQTALLYQADDPLLLGTEFCRDVAFNVLEEE</sequence>
<organism evidence="2 3">
    <name type="scientific">Candidatus Electronema aureum</name>
    <dbReference type="NCBI Taxonomy" id="2005002"/>
    <lineage>
        <taxon>Bacteria</taxon>
        <taxon>Pseudomonadati</taxon>
        <taxon>Thermodesulfobacteriota</taxon>
        <taxon>Desulfobulbia</taxon>
        <taxon>Desulfobulbales</taxon>
        <taxon>Desulfobulbaceae</taxon>
        <taxon>Candidatus Electronema</taxon>
    </lineage>
</organism>
<protein>
    <submittedName>
        <fullName evidence="2">PilZ domain-containing protein</fullName>
    </submittedName>
</protein>
<comment type="caution">
    <text evidence="2">The sequence shown here is derived from an EMBL/GenBank/DDBJ whole genome shotgun (WGS) entry which is preliminary data.</text>
</comment>
<dbReference type="EMBL" id="NQJD01000006">
    <property type="protein sequence ID" value="TAA75527.1"/>
    <property type="molecule type" value="Genomic_DNA"/>
</dbReference>
<name>A0A521G3E2_9BACT</name>
<reference evidence="2" key="1">
    <citation type="submission" date="2017-07" db="EMBL/GenBank/DDBJ databases">
        <title>The cable genome - Insights into the physiology and evolution of filamentous bacteria capable of sulfide oxidation via long distance electron transfer.</title>
        <authorList>
            <person name="Thorup C."/>
            <person name="Bjerg J.T."/>
            <person name="Schreiber L."/>
            <person name="Nielsen L.P."/>
            <person name="Kjeldsen K.U."/>
            <person name="Boesen T."/>
            <person name="Boggild A."/>
            <person name="Meysman F."/>
            <person name="Geelhoed J."/>
            <person name="Schramm A."/>
        </authorList>
    </citation>
    <scope>NUCLEOTIDE SEQUENCE [LARGE SCALE GENOMIC DNA]</scope>
    <source>
        <strain evidence="2">GS</strain>
    </source>
</reference>
<dbReference type="InterPro" id="IPR009875">
    <property type="entry name" value="PilZ_domain"/>
</dbReference>
<evidence type="ECO:0000259" key="1">
    <source>
        <dbReference type="Pfam" id="PF07238"/>
    </source>
</evidence>